<reference evidence="2" key="1">
    <citation type="submission" date="2025-08" db="UniProtKB">
        <authorList>
            <consortium name="Ensembl"/>
        </authorList>
    </citation>
    <scope>IDENTIFICATION</scope>
</reference>
<evidence type="ECO:0000256" key="1">
    <source>
        <dbReference type="SAM" id="MobiDB-lite"/>
    </source>
</evidence>
<feature type="compositionally biased region" description="Gly residues" evidence="1">
    <location>
        <begin position="79"/>
        <end position="92"/>
    </location>
</feature>
<dbReference type="AlphaFoldDB" id="A0A8B9MID4"/>
<dbReference type="Ensembl" id="ENSANIT00000008967.1">
    <property type="protein sequence ID" value="ENSANIP00000008664.1"/>
    <property type="gene ID" value="ENSANIG00000005861.1"/>
</dbReference>
<feature type="region of interest" description="Disordered" evidence="1">
    <location>
        <begin position="65"/>
        <end position="131"/>
    </location>
</feature>
<dbReference type="InterPro" id="IPR009563">
    <property type="entry name" value="SSSCA1"/>
</dbReference>
<sequence length="144" mass="14892">MGQLLLRGYRMLGRCCPHCGTILLQDKQQQLYCVTCQELDCDGEGGGPGRDRGWGGSWEMGDWGGGWGIGKGDRAGGSPDWGGSGLKGGRGGPSPPDPVHPSHSAGAPSRPLTAPAPACRPPSRALRGSGDGLTGGFGSFFFFF</sequence>
<proteinExistence type="predicted"/>
<reference evidence="2" key="2">
    <citation type="submission" date="2025-09" db="UniProtKB">
        <authorList>
            <consortium name="Ensembl"/>
        </authorList>
    </citation>
    <scope>IDENTIFICATION</scope>
</reference>
<organism evidence="2 3">
    <name type="scientific">Accipiter nisus</name>
    <name type="common">Eurasian sparrowhawk</name>
    <dbReference type="NCBI Taxonomy" id="211598"/>
    <lineage>
        <taxon>Eukaryota</taxon>
        <taxon>Metazoa</taxon>
        <taxon>Chordata</taxon>
        <taxon>Craniata</taxon>
        <taxon>Vertebrata</taxon>
        <taxon>Euteleostomi</taxon>
        <taxon>Archelosauria</taxon>
        <taxon>Archosauria</taxon>
        <taxon>Dinosauria</taxon>
        <taxon>Saurischia</taxon>
        <taxon>Theropoda</taxon>
        <taxon>Coelurosauria</taxon>
        <taxon>Aves</taxon>
        <taxon>Neognathae</taxon>
        <taxon>Neoaves</taxon>
        <taxon>Telluraves</taxon>
        <taxon>Accipitrimorphae</taxon>
        <taxon>Accipitriformes</taxon>
        <taxon>Accipitridae</taxon>
        <taxon>Accipitrinae</taxon>
        <taxon>Accipiter</taxon>
    </lineage>
</organism>
<name>A0A8B9MID4_9AVES</name>
<protein>
    <submittedName>
        <fullName evidence="2">Uncharacterized protein</fullName>
    </submittedName>
</protein>
<dbReference type="PANTHER" id="PTHR16537:SF1">
    <property type="entry name" value="PROTEIN ZNRD2"/>
    <property type="match status" value="1"/>
</dbReference>
<dbReference type="PANTHER" id="PTHR16537">
    <property type="entry name" value="SJOEGREN SYNDROME/SCLERODERMA AUTOANTIGEN 1"/>
    <property type="match status" value="1"/>
</dbReference>
<feature type="compositionally biased region" description="Low complexity" evidence="1">
    <location>
        <begin position="115"/>
        <end position="128"/>
    </location>
</feature>
<dbReference type="Proteomes" id="UP000694541">
    <property type="component" value="Unplaced"/>
</dbReference>
<evidence type="ECO:0000313" key="2">
    <source>
        <dbReference type="Ensembl" id="ENSANIP00000008664.1"/>
    </source>
</evidence>
<dbReference type="Pfam" id="PF06677">
    <property type="entry name" value="Auto_anti-p27"/>
    <property type="match status" value="1"/>
</dbReference>
<evidence type="ECO:0000313" key="3">
    <source>
        <dbReference type="Proteomes" id="UP000694541"/>
    </source>
</evidence>
<keyword evidence="3" id="KW-1185">Reference proteome</keyword>
<accession>A0A8B9MID4</accession>
<dbReference type="InterPro" id="IPR051888">
    <property type="entry name" value="UPF0148_domain"/>
</dbReference>